<feature type="transmembrane region" description="Helical" evidence="1">
    <location>
        <begin position="220"/>
        <end position="242"/>
    </location>
</feature>
<organism evidence="2 3">
    <name type="scientific">Thecamonas trahens ATCC 50062</name>
    <dbReference type="NCBI Taxonomy" id="461836"/>
    <lineage>
        <taxon>Eukaryota</taxon>
        <taxon>Apusozoa</taxon>
        <taxon>Apusomonadida</taxon>
        <taxon>Apusomonadidae</taxon>
        <taxon>Thecamonas</taxon>
    </lineage>
</organism>
<gene>
    <name evidence="2" type="ORF">AMSG_11364</name>
</gene>
<dbReference type="AlphaFoldDB" id="A0A0L0DU95"/>
<keyword evidence="1" id="KW-0472">Membrane</keyword>
<keyword evidence="3" id="KW-1185">Reference proteome</keyword>
<keyword evidence="1" id="KW-0812">Transmembrane</keyword>
<dbReference type="EMBL" id="GL349508">
    <property type="protein sequence ID" value="KNC55899.1"/>
    <property type="molecule type" value="Genomic_DNA"/>
</dbReference>
<proteinExistence type="predicted"/>
<evidence type="ECO:0000313" key="3">
    <source>
        <dbReference type="Proteomes" id="UP000054408"/>
    </source>
</evidence>
<accession>A0A0L0DU95</accession>
<protein>
    <submittedName>
        <fullName evidence="2">Transfer origin protein</fullName>
    </submittedName>
</protein>
<keyword evidence="1" id="KW-1133">Transmembrane helix</keyword>
<evidence type="ECO:0000313" key="2">
    <source>
        <dbReference type="EMBL" id="KNC55899.1"/>
    </source>
</evidence>
<dbReference type="Proteomes" id="UP000054408">
    <property type="component" value="Unassembled WGS sequence"/>
</dbReference>
<evidence type="ECO:0000256" key="1">
    <source>
        <dbReference type="SAM" id="Phobius"/>
    </source>
</evidence>
<name>A0A0L0DU95_THETB</name>
<reference evidence="2 3" key="1">
    <citation type="submission" date="2010-05" db="EMBL/GenBank/DDBJ databases">
        <title>The Genome Sequence of Thecamonas trahens ATCC 50062.</title>
        <authorList>
            <consortium name="The Broad Institute Genome Sequencing Platform"/>
            <person name="Russ C."/>
            <person name="Cuomo C."/>
            <person name="Shea T."/>
            <person name="Young S.K."/>
            <person name="Zeng Q."/>
            <person name="Koehrsen M."/>
            <person name="Haas B."/>
            <person name="Borodovsky M."/>
            <person name="Guigo R."/>
            <person name="Alvarado L."/>
            <person name="Berlin A."/>
            <person name="Bochicchio J."/>
            <person name="Borenstein D."/>
            <person name="Chapman S."/>
            <person name="Chen Z."/>
            <person name="Freedman E."/>
            <person name="Gellesch M."/>
            <person name="Goldberg J."/>
            <person name="Griggs A."/>
            <person name="Gujja S."/>
            <person name="Heilman E."/>
            <person name="Heiman D."/>
            <person name="Hepburn T."/>
            <person name="Howarth C."/>
            <person name="Jen D."/>
            <person name="Larson L."/>
            <person name="Mehta T."/>
            <person name="Park D."/>
            <person name="Pearson M."/>
            <person name="Roberts A."/>
            <person name="Saif S."/>
            <person name="Shenoy N."/>
            <person name="Sisk P."/>
            <person name="Stolte C."/>
            <person name="Sykes S."/>
            <person name="Thomson T."/>
            <person name="Walk T."/>
            <person name="White J."/>
            <person name="Yandava C."/>
            <person name="Burger G."/>
            <person name="Gray M.W."/>
            <person name="Holland P.W.H."/>
            <person name="King N."/>
            <person name="Lang F.B.F."/>
            <person name="Roger A.J."/>
            <person name="Ruiz-Trillo I."/>
            <person name="Lander E."/>
            <person name="Nusbaum C."/>
        </authorList>
    </citation>
    <scope>NUCLEOTIDE SEQUENCE [LARGE SCALE GENOMIC DNA]</scope>
    <source>
        <strain evidence="2 3">ATCC 50062</strain>
    </source>
</reference>
<sequence>MVEAQALQMLADAGHEVRLHTILTGGQALNDTMQGLHQVLQSVPDIPVVVWLNEYFGRIERKNASGEVESFEHSGLYKKNKNRIHALHWGLHGTGGAVMASVLDEAPPPPLTMDSIEELRTHLWKVHQVTVEDGDPVLMIYTIHKVVLDEHRRLIDQHNRTLSGIIQAQAETFTNEVTAAIEDFKNEALTDAVRERLSAMQEAARLADMAQDRFRKMVKLISILTALNLVAVVFTLGVLTVLTI</sequence>